<reference evidence="2 3" key="1">
    <citation type="submission" date="2024-05" db="EMBL/GenBank/DDBJ databases">
        <title>Genome sequencing and assembly of Indian major carp, Cirrhinus mrigala (Hamilton, 1822).</title>
        <authorList>
            <person name="Mohindra V."/>
            <person name="Chowdhury L.M."/>
            <person name="Lal K."/>
            <person name="Jena J.K."/>
        </authorList>
    </citation>
    <scope>NUCLEOTIDE SEQUENCE [LARGE SCALE GENOMIC DNA]</scope>
    <source>
        <strain evidence="2">CM1030</strain>
        <tissue evidence="2">Blood</tissue>
    </source>
</reference>
<gene>
    <name evidence="2" type="ORF">M9458_010266</name>
</gene>
<sequence length="57" mass="6232">GHRGSAALHGEPSHAQRQSRGREAEGHGRPRGAADHERSRHAHDLRADAERPTGPQR</sequence>
<feature type="non-terminal residue" evidence="2">
    <location>
        <position position="57"/>
    </location>
</feature>
<evidence type="ECO:0000256" key="1">
    <source>
        <dbReference type="SAM" id="MobiDB-lite"/>
    </source>
</evidence>
<evidence type="ECO:0000313" key="2">
    <source>
        <dbReference type="EMBL" id="KAL0191970.1"/>
    </source>
</evidence>
<dbReference type="Proteomes" id="UP001529510">
    <property type="component" value="Unassembled WGS sequence"/>
</dbReference>
<feature type="region of interest" description="Disordered" evidence="1">
    <location>
        <begin position="1"/>
        <end position="57"/>
    </location>
</feature>
<evidence type="ECO:0000313" key="3">
    <source>
        <dbReference type="Proteomes" id="UP001529510"/>
    </source>
</evidence>
<dbReference type="EMBL" id="JAMKFB020000005">
    <property type="protein sequence ID" value="KAL0191970.1"/>
    <property type="molecule type" value="Genomic_DNA"/>
</dbReference>
<keyword evidence="3" id="KW-1185">Reference proteome</keyword>
<proteinExistence type="predicted"/>
<dbReference type="AlphaFoldDB" id="A0ABD0R0F1"/>
<protein>
    <submittedName>
        <fullName evidence="2">Uncharacterized protein</fullName>
    </submittedName>
</protein>
<organism evidence="2 3">
    <name type="scientific">Cirrhinus mrigala</name>
    <name type="common">Mrigala</name>
    <dbReference type="NCBI Taxonomy" id="683832"/>
    <lineage>
        <taxon>Eukaryota</taxon>
        <taxon>Metazoa</taxon>
        <taxon>Chordata</taxon>
        <taxon>Craniata</taxon>
        <taxon>Vertebrata</taxon>
        <taxon>Euteleostomi</taxon>
        <taxon>Actinopterygii</taxon>
        <taxon>Neopterygii</taxon>
        <taxon>Teleostei</taxon>
        <taxon>Ostariophysi</taxon>
        <taxon>Cypriniformes</taxon>
        <taxon>Cyprinidae</taxon>
        <taxon>Labeoninae</taxon>
        <taxon>Labeonini</taxon>
        <taxon>Cirrhinus</taxon>
    </lineage>
</organism>
<accession>A0ABD0R0F1</accession>
<feature type="compositionally biased region" description="Basic and acidic residues" evidence="1">
    <location>
        <begin position="20"/>
        <end position="51"/>
    </location>
</feature>
<name>A0ABD0R0F1_CIRMR</name>
<comment type="caution">
    <text evidence="2">The sequence shown here is derived from an EMBL/GenBank/DDBJ whole genome shotgun (WGS) entry which is preliminary data.</text>
</comment>
<feature type="non-terminal residue" evidence="2">
    <location>
        <position position="1"/>
    </location>
</feature>